<accession>A0A173UGQ9</accession>
<feature type="domain" description="Resolvase/invertase-type recombinase catalytic" evidence="3">
    <location>
        <begin position="44"/>
        <end position="148"/>
    </location>
</feature>
<dbReference type="PROSITE" id="PS51736">
    <property type="entry name" value="RECOMBINASES_3"/>
    <property type="match status" value="1"/>
</dbReference>
<proteinExistence type="predicted"/>
<keyword evidence="2" id="KW-0233">DNA recombination</keyword>
<evidence type="ECO:0000256" key="1">
    <source>
        <dbReference type="ARBA" id="ARBA00023125"/>
    </source>
</evidence>
<reference evidence="4 5" key="1">
    <citation type="submission" date="2015-09" db="EMBL/GenBank/DDBJ databases">
        <authorList>
            <consortium name="Pathogen Informatics"/>
        </authorList>
    </citation>
    <scope>NUCLEOTIDE SEQUENCE [LARGE SCALE GENOMIC DNA]</scope>
    <source>
        <strain evidence="4 5">2789STDY5834968</strain>
    </source>
</reference>
<dbReference type="GO" id="GO:0003677">
    <property type="term" value="F:DNA binding"/>
    <property type="evidence" value="ECO:0007669"/>
    <property type="project" value="UniProtKB-KW"/>
</dbReference>
<dbReference type="InterPro" id="IPR050639">
    <property type="entry name" value="SSR_resolvase"/>
</dbReference>
<gene>
    <name evidence="4" type="ORF">ERS852580_02169</name>
</gene>
<name>A0A173UGQ9_9FIRM</name>
<evidence type="ECO:0000313" key="4">
    <source>
        <dbReference type="EMBL" id="CUN14014.1"/>
    </source>
</evidence>
<dbReference type="SUPFAM" id="SSF53041">
    <property type="entry name" value="Resolvase-like"/>
    <property type="match status" value="1"/>
</dbReference>
<protein>
    <submittedName>
        <fullName evidence="4">Resolvase, N terminal domain</fullName>
    </submittedName>
</protein>
<dbReference type="GO" id="GO:0000150">
    <property type="term" value="F:DNA strand exchange activity"/>
    <property type="evidence" value="ECO:0007669"/>
    <property type="project" value="InterPro"/>
</dbReference>
<sequence length="148" mass="17258">MEEKIDIKAKTIKVDTGKGNTIKATMSYGEQSTLEELLIAYLEQIAIYLRLSKEDEFVKDESNSITNQRAFIRGFINKNKELRKVSVIEFVDDGYSGKNMDRPDMQRMLEMVKRKQISCVIVKDFSRFSRDHIEQGKYIEQIFPFMGV</sequence>
<organism evidence="4 5">
    <name type="scientific">Agathobacter rectalis</name>
    <dbReference type="NCBI Taxonomy" id="39491"/>
    <lineage>
        <taxon>Bacteria</taxon>
        <taxon>Bacillati</taxon>
        <taxon>Bacillota</taxon>
        <taxon>Clostridia</taxon>
        <taxon>Lachnospirales</taxon>
        <taxon>Lachnospiraceae</taxon>
        <taxon>Agathobacter</taxon>
    </lineage>
</organism>
<dbReference type="Proteomes" id="UP000095673">
    <property type="component" value="Unassembled WGS sequence"/>
</dbReference>
<dbReference type="PANTHER" id="PTHR30461:SF2">
    <property type="entry name" value="SERINE RECOMBINASE PINE-RELATED"/>
    <property type="match status" value="1"/>
</dbReference>
<evidence type="ECO:0000256" key="2">
    <source>
        <dbReference type="ARBA" id="ARBA00023172"/>
    </source>
</evidence>
<dbReference type="AlphaFoldDB" id="A0A173UGQ9"/>
<evidence type="ECO:0000313" key="5">
    <source>
        <dbReference type="Proteomes" id="UP000095673"/>
    </source>
</evidence>
<dbReference type="EMBL" id="CYXM01000010">
    <property type="protein sequence ID" value="CUN14014.1"/>
    <property type="molecule type" value="Genomic_DNA"/>
</dbReference>
<dbReference type="SMART" id="SM00857">
    <property type="entry name" value="Resolvase"/>
    <property type="match status" value="1"/>
</dbReference>
<dbReference type="RefSeq" id="WP_306723450.1">
    <property type="nucleotide sequence ID" value="NZ_CYXM01000010.1"/>
</dbReference>
<dbReference type="Gene3D" id="3.40.50.1390">
    <property type="entry name" value="Resolvase, N-terminal catalytic domain"/>
    <property type="match status" value="1"/>
</dbReference>
<dbReference type="PANTHER" id="PTHR30461">
    <property type="entry name" value="DNA-INVERTASE FROM LAMBDOID PROPHAGE"/>
    <property type="match status" value="1"/>
</dbReference>
<evidence type="ECO:0000259" key="3">
    <source>
        <dbReference type="PROSITE" id="PS51736"/>
    </source>
</evidence>
<dbReference type="Pfam" id="PF00239">
    <property type="entry name" value="Resolvase"/>
    <property type="match status" value="1"/>
</dbReference>
<dbReference type="InterPro" id="IPR036162">
    <property type="entry name" value="Resolvase-like_N_sf"/>
</dbReference>
<keyword evidence="1" id="KW-0238">DNA-binding</keyword>
<dbReference type="InterPro" id="IPR006119">
    <property type="entry name" value="Resolv_N"/>
</dbReference>